<evidence type="ECO:0000313" key="8">
    <source>
        <dbReference type="Proteomes" id="UP000494165"/>
    </source>
</evidence>
<dbReference type="EMBL" id="CADEPI010000323">
    <property type="protein sequence ID" value="CAB3383755.1"/>
    <property type="molecule type" value="Genomic_DNA"/>
</dbReference>
<gene>
    <name evidence="7" type="ORF">CLODIP_2_CD09428</name>
</gene>
<evidence type="ECO:0000256" key="4">
    <source>
        <dbReference type="ARBA" id="ARBA00022840"/>
    </source>
</evidence>
<dbReference type="PANTHER" id="PTHR11088:SF89">
    <property type="entry name" value="TRNA DIMETHYLALLYLTRANSFERASE"/>
    <property type="match status" value="1"/>
</dbReference>
<accession>A0A8S1DNF5</accession>
<organism evidence="7 8">
    <name type="scientific">Cloeon dipterum</name>
    <dbReference type="NCBI Taxonomy" id="197152"/>
    <lineage>
        <taxon>Eukaryota</taxon>
        <taxon>Metazoa</taxon>
        <taxon>Ecdysozoa</taxon>
        <taxon>Arthropoda</taxon>
        <taxon>Hexapoda</taxon>
        <taxon>Insecta</taxon>
        <taxon>Pterygota</taxon>
        <taxon>Palaeoptera</taxon>
        <taxon>Ephemeroptera</taxon>
        <taxon>Pisciforma</taxon>
        <taxon>Baetidae</taxon>
        <taxon>Cloeon</taxon>
    </lineage>
</organism>
<sequence>MLYLLRGVLDEDLDKRVDEMIEKGLLQELLDFHSKYNAERLSSEAEADYTKGIFQSIGFKEFHPYLIMDEAQRTTEESKKLLEKCIAEMKMATRRYARRQVKWVNARFLSNINRATPKLVPLTLKNSANWDAEILEPAEAMVQKLLDGETTVATPSEQLSEEQIVRQRKKSEPCREFCEICQRLFVLRDQWEDHLKSNKHKRRREGLKKHEANCKKQKLVEAESA</sequence>
<dbReference type="Gene3D" id="3.30.160.60">
    <property type="entry name" value="Classic Zinc Finger"/>
    <property type="match status" value="1"/>
</dbReference>
<dbReference type="GO" id="GO:0052381">
    <property type="term" value="F:tRNA dimethylallyltransferase activity"/>
    <property type="evidence" value="ECO:0007669"/>
    <property type="project" value="TreeGrafter"/>
</dbReference>
<evidence type="ECO:0000256" key="5">
    <source>
        <dbReference type="SAM" id="MobiDB-lite"/>
    </source>
</evidence>
<evidence type="ECO:0000256" key="1">
    <source>
        <dbReference type="ARBA" id="ARBA00005842"/>
    </source>
</evidence>
<proteinExistence type="inferred from homology"/>
<dbReference type="OrthoDB" id="775260at2759"/>
<protein>
    <recommendedName>
        <fullName evidence="6">C2H2-type domain-containing protein</fullName>
    </recommendedName>
</protein>
<feature type="compositionally biased region" description="Basic residues" evidence="5">
    <location>
        <begin position="197"/>
        <end position="207"/>
    </location>
</feature>
<evidence type="ECO:0000256" key="3">
    <source>
        <dbReference type="ARBA" id="ARBA00022741"/>
    </source>
</evidence>
<dbReference type="SUPFAM" id="SSF57667">
    <property type="entry name" value="beta-beta-alpha zinc fingers"/>
    <property type="match status" value="1"/>
</dbReference>
<evidence type="ECO:0000259" key="6">
    <source>
        <dbReference type="PROSITE" id="PS00028"/>
    </source>
</evidence>
<feature type="compositionally biased region" description="Basic and acidic residues" evidence="5">
    <location>
        <begin position="208"/>
        <end position="225"/>
    </location>
</feature>
<dbReference type="GO" id="GO:0006400">
    <property type="term" value="P:tRNA modification"/>
    <property type="evidence" value="ECO:0007669"/>
    <property type="project" value="TreeGrafter"/>
</dbReference>
<evidence type="ECO:0000256" key="2">
    <source>
        <dbReference type="ARBA" id="ARBA00022679"/>
    </source>
</evidence>
<keyword evidence="2" id="KW-0808">Transferase</keyword>
<keyword evidence="8" id="KW-1185">Reference proteome</keyword>
<dbReference type="Gene3D" id="3.40.50.300">
    <property type="entry name" value="P-loop containing nucleotide triphosphate hydrolases"/>
    <property type="match status" value="1"/>
</dbReference>
<dbReference type="Proteomes" id="UP000494165">
    <property type="component" value="Unassembled WGS sequence"/>
</dbReference>
<dbReference type="InterPro" id="IPR027417">
    <property type="entry name" value="P-loop_NTPase"/>
</dbReference>
<dbReference type="InterPro" id="IPR039657">
    <property type="entry name" value="Dimethylallyltransferase"/>
</dbReference>
<dbReference type="InterPro" id="IPR013087">
    <property type="entry name" value="Znf_C2H2_type"/>
</dbReference>
<name>A0A8S1DNF5_9INSE</name>
<reference evidence="7 8" key="1">
    <citation type="submission" date="2020-04" db="EMBL/GenBank/DDBJ databases">
        <authorList>
            <person name="Alioto T."/>
            <person name="Alioto T."/>
            <person name="Gomez Garrido J."/>
        </authorList>
    </citation>
    <scope>NUCLEOTIDE SEQUENCE [LARGE SCALE GENOMIC DNA]</scope>
</reference>
<dbReference type="GO" id="GO:0005524">
    <property type="term" value="F:ATP binding"/>
    <property type="evidence" value="ECO:0007669"/>
    <property type="project" value="UniProtKB-KW"/>
</dbReference>
<dbReference type="Pfam" id="PF01715">
    <property type="entry name" value="IPPT"/>
    <property type="match status" value="1"/>
</dbReference>
<dbReference type="InterPro" id="IPR036236">
    <property type="entry name" value="Znf_C2H2_sf"/>
</dbReference>
<feature type="region of interest" description="Disordered" evidence="5">
    <location>
        <begin position="197"/>
        <end position="225"/>
    </location>
</feature>
<comment type="caution">
    <text evidence="7">The sequence shown here is derived from an EMBL/GenBank/DDBJ whole genome shotgun (WGS) entry which is preliminary data.</text>
</comment>
<keyword evidence="3" id="KW-0547">Nucleotide-binding</keyword>
<dbReference type="Pfam" id="PF12874">
    <property type="entry name" value="zf-met"/>
    <property type="match status" value="1"/>
</dbReference>
<feature type="domain" description="C2H2-type" evidence="6">
    <location>
        <begin position="178"/>
        <end position="200"/>
    </location>
</feature>
<dbReference type="PROSITE" id="PS00028">
    <property type="entry name" value="ZINC_FINGER_C2H2_1"/>
    <property type="match status" value="1"/>
</dbReference>
<dbReference type="AlphaFoldDB" id="A0A8S1DNF5"/>
<dbReference type="GO" id="GO:0005739">
    <property type="term" value="C:mitochondrion"/>
    <property type="evidence" value="ECO:0007669"/>
    <property type="project" value="TreeGrafter"/>
</dbReference>
<comment type="similarity">
    <text evidence="1">Belongs to the IPP transferase family.</text>
</comment>
<evidence type="ECO:0000313" key="7">
    <source>
        <dbReference type="EMBL" id="CAB3383755.1"/>
    </source>
</evidence>
<keyword evidence="4" id="KW-0067">ATP-binding</keyword>
<dbReference type="PANTHER" id="PTHR11088">
    <property type="entry name" value="TRNA DIMETHYLALLYLTRANSFERASE"/>
    <property type="match status" value="1"/>
</dbReference>